<organism evidence="1 2">
    <name type="scientific">Oedothorax gibbosus</name>
    <dbReference type="NCBI Taxonomy" id="931172"/>
    <lineage>
        <taxon>Eukaryota</taxon>
        <taxon>Metazoa</taxon>
        <taxon>Ecdysozoa</taxon>
        <taxon>Arthropoda</taxon>
        <taxon>Chelicerata</taxon>
        <taxon>Arachnida</taxon>
        <taxon>Araneae</taxon>
        <taxon>Araneomorphae</taxon>
        <taxon>Entelegynae</taxon>
        <taxon>Araneoidea</taxon>
        <taxon>Linyphiidae</taxon>
        <taxon>Erigoninae</taxon>
        <taxon>Oedothorax</taxon>
    </lineage>
</organism>
<sequence>MYTPPLTLQADGTGQTATIPNNKSESLNYVLPSSLCPLDHLYSSYSVRLFPFNTVAHYGPSPDEVPVIN</sequence>
<protein>
    <submittedName>
        <fullName evidence="1">Uncharacterized protein</fullName>
    </submittedName>
</protein>
<name>A0AAV6U6C7_9ARAC</name>
<accession>A0AAV6U6C7</accession>
<reference evidence="1 2" key="1">
    <citation type="journal article" date="2022" name="Nat. Ecol. Evol.">
        <title>A masculinizing supergene underlies an exaggerated male reproductive morph in a spider.</title>
        <authorList>
            <person name="Hendrickx F."/>
            <person name="De Corte Z."/>
            <person name="Sonet G."/>
            <person name="Van Belleghem S.M."/>
            <person name="Kostlbacher S."/>
            <person name="Vangestel C."/>
        </authorList>
    </citation>
    <scope>NUCLEOTIDE SEQUENCE [LARGE SCALE GENOMIC DNA]</scope>
    <source>
        <strain evidence="1">W744_W776</strain>
    </source>
</reference>
<dbReference type="AlphaFoldDB" id="A0AAV6U6C7"/>
<gene>
    <name evidence="1" type="ORF">JTE90_019189</name>
</gene>
<evidence type="ECO:0000313" key="1">
    <source>
        <dbReference type="EMBL" id="KAG8179584.1"/>
    </source>
</evidence>
<dbReference type="Proteomes" id="UP000827092">
    <property type="component" value="Unassembled WGS sequence"/>
</dbReference>
<evidence type="ECO:0000313" key="2">
    <source>
        <dbReference type="Proteomes" id="UP000827092"/>
    </source>
</evidence>
<comment type="caution">
    <text evidence="1">The sequence shown here is derived from an EMBL/GenBank/DDBJ whole genome shotgun (WGS) entry which is preliminary data.</text>
</comment>
<dbReference type="EMBL" id="JAFNEN010000618">
    <property type="protein sequence ID" value="KAG8179584.1"/>
    <property type="molecule type" value="Genomic_DNA"/>
</dbReference>
<keyword evidence="2" id="KW-1185">Reference proteome</keyword>
<proteinExistence type="predicted"/>